<dbReference type="Proteomes" id="UP000527355">
    <property type="component" value="Unassembled WGS sequence"/>
</dbReference>
<feature type="compositionally biased region" description="Pro residues" evidence="1">
    <location>
        <begin position="53"/>
        <end position="62"/>
    </location>
</feature>
<protein>
    <submittedName>
        <fullName evidence="2">Uncharacterized protein</fullName>
    </submittedName>
</protein>
<organism evidence="2 3">
    <name type="scientific">Myotis myotis</name>
    <name type="common">Greater mouse-eared bat</name>
    <name type="synonym">Vespertilio myotis</name>
    <dbReference type="NCBI Taxonomy" id="51298"/>
    <lineage>
        <taxon>Eukaryota</taxon>
        <taxon>Metazoa</taxon>
        <taxon>Chordata</taxon>
        <taxon>Craniata</taxon>
        <taxon>Vertebrata</taxon>
        <taxon>Euteleostomi</taxon>
        <taxon>Mammalia</taxon>
        <taxon>Eutheria</taxon>
        <taxon>Laurasiatheria</taxon>
        <taxon>Chiroptera</taxon>
        <taxon>Yangochiroptera</taxon>
        <taxon>Vespertilionidae</taxon>
        <taxon>Myotis</taxon>
    </lineage>
</organism>
<proteinExistence type="predicted"/>
<accession>A0A7J7VYY6</accession>
<dbReference type="AlphaFoldDB" id="A0A7J7VYY6"/>
<dbReference type="EMBL" id="JABWUV010000009">
    <property type="protein sequence ID" value="KAF6330394.1"/>
    <property type="molecule type" value="Genomic_DNA"/>
</dbReference>
<name>A0A7J7VYY6_MYOMY</name>
<gene>
    <name evidence="2" type="ORF">mMyoMyo1_012384</name>
</gene>
<feature type="region of interest" description="Disordered" evidence="1">
    <location>
        <begin position="51"/>
        <end position="71"/>
    </location>
</feature>
<keyword evidence="3" id="KW-1185">Reference proteome</keyword>
<evidence type="ECO:0000256" key="1">
    <source>
        <dbReference type="SAM" id="MobiDB-lite"/>
    </source>
</evidence>
<comment type="caution">
    <text evidence="2">The sequence shown here is derived from an EMBL/GenBank/DDBJ whole genome shotgun (WGS) entry which is preliminary data.</text>
</comment>
<evidence type="ECO:0000313" key="3">
    <source>
        <dbReference type="Proteomes" id="UP000527355"/>
    </source>
</evidence>
<evidence type="ECO:0000313" key="2">
    <source>
        <dbReference type="EMBL" id="KAF6330394.1"/>
    </source>
</evidence>
<reference evidence="2 3" key="1">
    <citation type="journal article" date="2020" name="Nature">
        <title>Six reference-quality genomes reveal evolution of bat adaptations.</title>
        <authorList>
            <person name="Jebb D."/>
            <person name="Huang Z."/>
            <person name="Pippel M."/>
            <person name="Hughes G.M."/>
            <person name="Lavrichenko K."/>
            <person name="Devanna P."/>
            <person name="Winkler S."/>
            <person name="Jermiin L.S."/>
            <person name="Skirmuntt E.C."/>
            <person name="Katzourakis A."/>
            <person name="Burkitt-Gray L."/>
            <person name="Ray D.A."/>
            <person name="Sullivan K.A.M."/>
            <person name="Roscito J.G."/>
            <person name="Kirilenko B.M."/>
            <person name="Davalos L.M."/>
            <person name="Corthals A.P."/>
            <person name="Power M.L."/>
            <person name="Jones G."/>
            <person name="Ransome R.D."/>
            <person name="Dechmann D.K.N."/>
            <person name="Locatelli A.G."/>
            <person name="Puechmaille S.J."/>
            <person name="Fedrigo O."/>
            <person name="Jarvis E.D."/>
            <person name="Hiller M."/>
            <person name="Vernes S.C."/>
            <person name="Myers E.W."/>
            <person name="Teeling E.C."/>
        </authorList>
    </citation>
    <scope>NUCLEOTIDE SEQUENCE [LARGE SCALE GENOMIC DNA]</scope>
    <source>
        <strain evidence="2">MMyoMyo1</strain>
        <tissue evidence="2">Flight muscle</tissue>
    </source>
</reference>
<sequence>MILSCPLGWRRPALVISRPPPLYTDVGVRQEGWGPGSAACFQSPGSLCGCPQGQPPLGPPPRTKQKQPRRASCRKQCGAIWTAPLLSGAWESRQPRAGHCGPWSRQSPEGWGCPLTQKAALLGAGL</sequence>